<keyword evidence="4" id="KW-1185">Reference proteome</keyword>
<name>A0A7I7LC57_9MYCO</name>
<dbReference type="InterPro" id="IPR000073">
    <property type="entry name" value="AB_hydrolase_1"/>
</dbReference>
<protein>
    <submittedName>
        <fullName evidence="3">Alpha/beta hydrolase</fullName>
    </submittedName>
</protein>
<gene>
    <name evidence="3" type="ORF">MSHO_21680</name>
</gene>
<feature type="region of interest" description="Disordered" evidence="1">
    <location>
        <begin position="179"/>
        <end position="209"/>
    </location>
</feature>
<evidence type="ECO:0000313" key="3">
    <source>
        <dbReference type="EMBL" id="BBX56823.1"/>
    </source>
</evidence>
<evidence type="ECO:0000259" key="2">
    <source>
        <dbReference type="Pfam" id="PF00561"/>
    </source>
</evidence>
<sequence length="396" mass="43696">MATRHEYDRIPYLVAFQNTSGVRDVYGGLAEITVLESNLLKPKDKPSDTVLVFMHPIGGGAYLPMINALARAGHHVIYCNSRFRGTDSALLMEKVVEDLGECIKDAKKRLGYSKVVLAGWSGGGSLSVLYQQQAQRPTLTASPSGDGPDLTQLDLPAADAIMLLAAHISRHGTLTERLDASIIDESDPSKRDPDLDLYDPNNPNQPPYSAQFLTRYRQAQIDRNRRITAWVKDKLAELEASGRPDSDVAEFCFVVHSTMADPRWLDPSVDPNERTPGTCYLGDPQVVNMSPVGLARFCTLRSWLSQWSYDDARGDGVVCGRDLAVPALVIGNLADDACTPSHTRRLFEAIGHADKEMYEIPGATHYYAGPDQRDKLGQAVDIATDWLLRHDFASRQ</sequence>
<dbReference type="RefSeq" id="WP_198967232.1">
    <property type="nucleotide sequence ID" value="NZ_AP022572.1"/>
</dbReference>
<dbReference type="Proteomes" id="UP000467164">
    <property type="component" value="Chromosome"/>
</dbReference>
<organism evidence="3 4">
    <name type="scientific">Mycobacterium shottsii</name>
    <dbReference type="NCBI Taxonomy" id="133549"/>
    <lineage>
        <taxon>Bacteria</taxon>
        <taxon>Bacillati</taxon>
        <taxon>Actinomycetota</taxon>
        <taxon>Actinomycetes</taxon>
        <taxon>Mycobacteriales</taxon>
        <taxon>Mycobacteriaceae</taxon>
        <taxon>Mycobacterium</taxon>
        <taxon>Mycobacterium ulcerans group</taxon>
    </lineage>
</organism>
<dbReference type="Pfam" id="PF00561">
    <property type="entry name" value="Abhydrolase_1"/>
    <property type="match status" value="1"/>
</dbReference>
<proteinExistence type="predicted"/>
<evidence type="ECO:0000256" key="1">
    <source>
        <dbReference type="SAM" id="MobiDB-lite"/>
    </source>
</evidence>
<reference evidence="3 4" key="1">
    <citation type="journal article" date="2019" name="Emerg. Microbes Infect.">
        <title>Comprehensive subspecies identification of 175 nontuberculous mycobacteria species based on 7547 genomic profiles.</title>
        <authorList>
            <person name="Matsumoto Y."/>
            <person name="Kinjo T."/>
            <person name="Motooka D."/>
            <person name="Nabeya D."/>
            <person name="Jung N."/>
            <person name="Uechi K."/>
            <person name="Horii T."/>
            <person name="Iida T."/>
            <person name="Fujita J."/>
            <person name="Nakamura S."/>
        </authorList>
    </citation>
    <scope>NUCLEOTIDE SEQUENCE [LARGE SCALE GENOMIC DNA]</scope>
    <source>
        <strain evidence="3 4">JCM 12657</strain>
    </source>
</reference>
<feature type="domain" description="AB hydrolase-1" evidence="2">
    <location>
        <begin position="50"/>
        <end position="134"/>
    </location>
</feature>
<dbReference type="InterPro" id="IPR029058">
    <property type="entry name" value="AB_hydrolase_fold"/>
</dbReference>
<dbReference type="Gene3D" id="3.40.50.1820">
    <property type="entry name" value="alpha/beta hydrolase"/>
    <property type="match status" value="1"/>
</dbReference>
<dbReference type="EMBL" id="AP022572">
    <property type="protein sequence ID" value="BBX56823.1"/>
    <property type="molecule type" value="Genomic_DNA"/>
</dbReference>
<keyword evidence="3" id="KW-0378">Hydrolase</keyword>
<dbReference type="KEGG" id="msho:MSHO_21680"/>
<dbReference type="SUPFAM" id="SSF53474">
    <property type="entry name" value="alpha/beta-Hydrolases"/>
    <property type="match status" value="1"/>
</dbReference>
<dbReference type="AlphaFoldDB" id="A0A7I7LC57"/>
<evidence type="ECO:0000313" key="4">
    <source>
        <dbReference type="Proteomes" id="UP000467164"/>
    </source>
</evidence>
<dbReference type="GO" id="GO:0016787">
    <property type="term" value="F:hydrolase activity"/>
    <property type="evidence" value="ECO:0007669"/>
    <property type="project" value="UniProtKB-KW"/>
</dbReference>
<accession>A0A7I7LC57</accession>